<dbReference type="InterPro" id="IPR036388">
    <property type="entry name" value="WH-like_DNA-bd_sf"/>
</dbReference>
<dbReference type="GO" id="GO:0000794">
    <property type="term" value="C:condensed nuclear chromosome"/>
    <property type="evidence" value="ECO:0007669"/>
    <property type="project" value="TreeGrafter"/>
</dbReference>
<evidence type="ECO:0000259" key="10">
    <source>
        <dbReference type="Pfam" id="PF18517"/>
    </source>
</evidence>
<dbReference type="Gene3D" id="1.10.10.10">
    <property type="entry name" value="Winged helix-like DNA-binding domain superfamily/Winged helix DNA-binding domain"/>
    <property type="match status" value="1"/>
</dbReference>
<evidence type="ECO:0000256" key="3">
    <source>
        <dbReference type="ARBA" id="ARBA00016093"/>
    </source>
</evidence>
<evidence type="ECO:0000256" key="8">
    <source>
        <dbReference type="SAM" id="Coils"/>
    </source>
</evidence>
<dbReference type="InterPro" id="IPR040661">
    <property type="entry name" value="LZ3wCH"/>
</dbReference>
<dbReference type="GO" id="GO:0007129">
    <property type="term" value="P:homologous chromosome pairing at meiosis"/>
    <property type="evidence" value="ECO:0007669"/>
    <property type="project" value="TreeGrafter"/>
</dbReference>
<evidence type="ECO:0000256" key="5">
    <source>
        <dbReference type="ARBA" id="ARBA00023172"/>
    </source>
</evidence>
<feature type="coiled-coil region" evidence="8">
    <location>
        <begin position="83"/>
        <end position="147"/>
    </location>
</feature>
<dbReference type="GO" id="GO:0120230">
    <property type="term" value="F:recombinase activator activity"/>
    <property type="evidence" value="ECO:0007669"/>
    <property type="project" value="TreeGrafter"/>
</dbReference>
<proteinExistence type="evidence at transcript level"/>
<evidence type="ECO:0000256" key="2">
    <source>
        <dbReference type="ARBA" id="ARBA00007922"/>
    </source>
</evidence>
<dbReference type="EMBL" id="HAAD01000579">
    <property type="protein sequence ID" value="CDG66811.1"/>
    <property type="molecule type" value="mRNA"/>
</dbReference>
<protein>
    <recommendedName>
        <fullName evidence="3">Homologous-pairing protein 2 homolog</fullName>
    </recommendedName>
</protein>
<reference evidence="11" key="1">
    <citation type="journal article" date="2013" name="Genome Biol. Evol.">
        <title>Punctuated emergences of genetic and phenotypic innovations in eumetazoan, bilaterian, euteleostome, and hominidae ancestors.</title>
        <authorList>
            <person name="Wenger Y."/>
            <person name="Galliot B."/>
        </authorList>
    </citation>
    <scope>NUCLEOTIDE SEQUENCE</scope>
    <source>
        <tissue evidence="11">Whole animals</tissue>
    </source>
</reference>
<comment type="subcellular location">
    <subcellularLocation>
        <location evidence="1">Nucleus</location>
    </subcellularLocation>
</comment>
<dbReference type="GO" id="GO:0000709">
    <property type="term" value="P:meiotic joint molecule formation"/>
    <property type="evidence" value="ECO:0007669"/>
    <property type="project" value="TreeGrafter"/>
</dbReference>
<dbReference type="Pfam" id="PF18517">
    <property type="entry name" value="LZ3wCH"/>
    <property type="match status" value="1"/>
</dbReference>
<comment type="similarity">
    <text evidence="2">Belongs to the HOP2 family.</text>
</comment>
<gene>
    <name evidence="11" type="primary">PSMC3IP</name>
</gene>
<evidence type="ECO:0000259" key="9">
    <source>
        <dbReference type="Pfam" id="PF07106"/>
    </source>
</evidence>
<feature type="domain" description="Leucine zipper with capping helix" evidence="10">
    <location>
        <begin position="153"/>
        <end position="208"/>
    </location>
</feature>
<keyword evidence="7" id="KW-0469">Meiosis</keyword>
<name>T2M428_HYDVU</name>
<dbReference type="GO" id="GO:0120231">
    <property type="term" value="C:DNA recombinase auxiliary factor complex"/>
    <property type="evidence" value="ECO:0007669"/>
    <property type="project" value="TreeGrafter"/>
</dbReference>
<evidence type="ECO:0000256" key="1">
    <source>
        <dbReference type="ARBA" id="ARBA00004123"/>
    </source>
</evidence>
<dbReference type="OrthoDB" id="272266at2759"/>
<dbReference type="PANTHER" id="PTHR15938">
    <property type="entry name" value="TBP-1 INTERACTING PROTEIN"/>
    <property type="match status" value="1"/>
</dbReference>
<evidence type="ECO:0000256" key="7">
    <source>
        <dbReference type="ARBA" id="ARBA00023254"/>
    </source>
</evidence>
<dbReference type="PANTHER" id="PTHR15938:SF0">
    <property type="entry name" value="HOMOLOGOUS-PAIRING PROTEIN 2 HOMOLOG"/>
    <property type="match status" value="1"/>
</dbReference>
<keyword evidence="4 8" id="KW-0175">Coiled coil</keyword>
<dbReference type="InterPro" id="IPR010776">
    <property type="entry name" value="Hop2_WH_dom"/>
</dbReference>
<dbReference type="GO" id="GO:0010774">
    <property type="term" value="P:meiotic strand invasion involved in reciprocal meiotic recombination"/>
    <property type="evidence" value="ECO:0007669"/>
    <property type="project" value="TreeGrafter"/>
</dbReference>
<dbReference type="Pfam" id="PF07106">
    <property type="entry name" value="WHD_TBPIP"/>
    <property type="match status" value="1"/>
</dbReference>
<sequence>VFSFIMDKKSPKLVILEYLQQQNRPYSAIDIFNNLHKELGKTVVVKTLETLAEEKKIIEKIYGKQKIYSPIQNENECHDESQVKSLDILIADLQEKVSILQQESKQLEGQLANFKNQLTTDEAKIKIQYLEKENMALKEKIFTLKDNKNSVTKEDFKKIQSKKDLATTFWRKRKRMANDILDTILEGYPKSKKELLDETGLETDEDVGVVMNK</sequence>
<feature type="domain" description="Homologous-pairing protein 2 winged helix" evidence="9">
    <location>
        <begin position="14"/>
        <end position="69"/>
    </location>
</feature>
<keyword evidence="6" id="KW-0539">Nucleus</keyword>
<evidence type="ECO:0000313" key="11">
    <source>
        <dbReference type="EMBL" id="CDG66811.1"/>
    </source>
</evidence>
<evidence type="ECO:0000256" key="4">
    <source>
        <dbReference type="ARBA" id="ARBA00023054"/>
    </source>
</evidence>
<organism evidence="11">
    <name type="scientific">Hydra vulgaris</name>
    <name type="common">Hydra</name>
    <name type="synonym">Hydra attenuata</name>
    <dbReference type="NCBI Taxonomy" id="6087"/>
    <lineage>
        <taxon>Eukaryota</taxon>
        <taxon>Metazoa</taxon>
        <taxon>Cnidaria</taxon>
        <taxon>Hydrozoa</taxon>
        <taxon>Hydroidolina</taxon>
        <taxon>Anthoathecata</taxon>
        <taxon>Aplanulata</taxon>
        <taxon>Hydridae</taxon>
        <taxon>Hydra</taxon>
    </lineage>
</organism>
<keyword evidence="5" id="KW-0233">DNA recombination</keyword>
<accession>T2M428</accession>
<feature type="non-terminal residue" evidence="11">
    <location>
        <position position="1"/>
    </location>
</feature>
<dbReference type="AlphaFoldDB" id="T2M428"/>
<evidence type="ECO:0000256" key="6">
    <source>
        <dbReference type="ARBA" id="ARBA00023242"/>
    </source>
</evidence>
<dbReference type="GO" id="GO:0003690">
    <property type="term" value="F:double-stranded DNA binding"/>
    <property type="evidence" value="ECO:0007669"/>
    <property type="project" value="TreeGrafter"/>
</dbReference>